<feature type="domain" description="Core-binding (CB)" evidence="7">
    <location>
        <begin position="287"/>
        <end position="370"/>
    </location>
</feature>
<dbReference type="PANTHER" id="PTHR30349:SF41">
    <property type="entry name" value="INTEGRASE_RECOMBINASE PROTEIN MJ0367-RELATED"/>
    <property type="match status" value="1"/>
</dbReference>
<evidence type="ECO:0000313" key="8">
    <source>
        <dbReference type="EMBL" id="MRH22877.1"/>
    </source>
</evidence>
<dbReference type="SUPFAM" id="SSF56349">
    <property type="entry name" value="DNA breaking-rejoining enzymes"/>
    <property type="match status" value="1"/>
</dbReference>
<keyword evidence="4" id="KW-0233">DNA recombination</keyword>
<accession>A0A844BSG7</accession>
<name>A0A844BSG7_9RHOB</name>
<dbReference type="Gene3D" id="1.10.150.130">
    <property type="match status" value="1"/>
</dbReference>
<dbReference type="PANTHER" id="PTHR30349">
    <property type="entry name" value="PHAGE INTEGRASE-RELATED"/>
    <property type="match status" value="1"/>
</dbReference>
<keyword evidence="2" id="KW-0229">DNA integration</keyword>
<evidence type="ECO:0000313" key="9">
    <source>
        <dbReference type="Proteomes" id="UP000466730"/>
    </source>
</evidence>
<keyword evidence="3 5" id="KW-0238">DNA-binding</keyword>
<dbReference type="Pfam" id="PF00589">
    <property type="entry name" value="Phage_integrase"/>
    <property type="match status" value="1"/>
</dbReference>
<dbReference type="InterPro" id="IPR046668">
    <property type="entry name" value="DUF6538"/>
</dbReference>
<dbReference type="InterPro" id="IPR010998">
    <property type="entry name" value="Integrase_recombinase_N"/>
</dbReference>
<evidence type="ECO:0000259" key="6">
    <source>
        <dbReference type="PROSITE" id="PS51898"/>
    </source>
</evidence>
<proteinExistence type="inferred from homology"/>
<organism evidence="8 9">
    <name type="scientific">Rhodovulum strictum</name>
    <dbReference type="NCBI Taxonomy" id="58314"/>
    <lineage>
        <taxon>Bacteria</taxon>
        <taxon>Pseudomonadati</taxon>
        <taxon>Pseudomonadota</taxon>
        <taxon>Alphaproteobacteria</taxon>
        <taxon>Rhodobacterales</taxon>
        <taxon>Paracoccaceae</taxon>
        <taxon>Rhodovulum</taxon>
    </lineage>
</organism>
<evidence type="ECO:0000259" key="7">
    <source>
        <dbReference type="PROSITE" id="PS51900"/>
    </source>
</evidence>
<comment type="caution">
    <text evidence="8">The sequence shown here is derived from an EMBL/GenBank/DDBJ whole genome shotgun (WGS) entry which is preliminary data.</text>
</comment>
<dbReference type="RefSeq" id="WP_170290392.1">
    <property type="nucleotide sequence ID" value="NZ_BAAADI010000019.1"/>
</dbReference>
<reference evidence="8 9" key="1">
    <citation type="submission" date="2019-11" db="EMBL/GenBank/DDBJ databases">
        <title>Draft Whole-Genome sequence of the marine photosynthetic bacterium Rhodovulum strictum DSM 11289.</title>
        <authorList>
            <person name="Kyndt J.A."/>
            <person name="Meyer T.E."/>
        </authorList>
    </citation>
    <scope>NUCLEOTIDE SEQUENCE [LARGE SCALE GENOMIC DNA]</scope>
    <source>
        <strain evidence="8 9">DSM 11289</strain>
    </source>
</reference>
<dbReference type="AlphaFoldDB" id="A0A844BSG7"/>
<dbReference type="InterPro" id="IPR013762">
    <property type="entry name" value="Integrase-like_cat_sf"/>
</dbReference>
<feature type="domain" description="Tyr recombinase" evidence="6">
    <location>
        <begin position="393"/>
        <end position="594"/>
    </location>
</feature>
<dbReference type="InterPro" id="IPR044068">
    <property type="entry name" value="CB"/>
</dbReference>
<evidence type="ECO:0000256" key="2">
    <source>
        <dbReference type="ARBA" id="ARBA00022908"/>
    </source>
</evidence>
<evidence type="ECO:0000256" key="1">
    <source>
        <dbReference type="ARBA" id="ARBA00008857"/>
    </source>
</evidence>
<dbReference type="GO" id="GO:0015074">
    <property type="term" value="P:DNA integration"/>
    <property type="evidence" value="ECO:0007669"/>
    <property type="project" value="UniProtKB-KW"/>
</dbReference>
<dbReference type="InterPro" id="IPR050090">
    <property type="entry name" value="Tyrosine_recombinase_XerCD"/>
</dbReference>
<dbReference type="InterPro" id="IPR002104">
    <property type="entry name" value="Integrase_catalytic"/>
</dbReference>
<protein>
    <submittedName>
        <fullName evidence="8">Tyrosine-type recombinase/integrase</fullName>
    </submittedName>
</protein>
<dbReference type="GO" id="GO:0006310">
    <property type="term" value="P:DNA recombination"/>
    <property type="evidence" value="ECO:0007669"/>
    <property type="project" value="UniProtKB-KW"/>
</dbReference>
<evidence type="ECO:0000256" key="3">
    <source>
        <dbReference type="ARBA" id="ARBA00023125"/>
    </source>
</evidence>
<dbReference type="PROSITE" id="PS51900">
    <property type="entry name" value="CB"/>
    <property type="match status" value="1"/>
</dbReference>
<gene>
    <name evidence="8" type="ORF">GH815_18070</name>
</gene>
<dbReference type="EMBL" id="WJPO01000049">
    <property type="protein sequence ID" value="MRH22877.1"/>
    <property type="molecule type" value="Genomic_DNA"/>
</dbReference>
<sequence>MIIKKTLAHKGLVPFLVPEQVPETGFVMAAKRRHWKEKNGRFWARIAIPKDLQPCFDGKTQLTEQLGGDLRIADRNHAAAVARLQARIDSARRDVADAAAVGKVGTATNPAAGKVAADAPLRTLTDADVEKAVWQTYTSARDEYATRRAALPTPRDIEEEREKVFARLAEGEVDVNSPASVFNLYTDFELKAAARMHDANLRARKLAALRQGFATGETRLVDDSVTQFVRMNHLAVEHGSPEWQDLAEGIMRAQIQALEHSIERDNGVFGGTPTDPLVRPPTKAKSVSMQGLFRDYISHAQTIGNHLDGGKAWKPPIDSLIRFLGHDDAHRITQSDLLRWRDFLLAEGLSPKTVADKYLAAVRAVLTWAVTDLRLPTNPMEKVRQRAPKKVKSREKGFTTPEALRILTASLTYKPVENSNPSNRESAHITATKRWVPLLCAFTGARVTELTQLRKQDVREEAGRWILRITPEAGSVKSGDYRDVPLHRQVIELGFIDFVTRADAGPLFHRGTTPGTSLKNARLSSGRLSQWLQDQGLIPQGVQPSHGWRHRFKTQGRELGMSDRVLDAIQGHSGKTAADDYGDVTTAAKLRLIDALPHYDLNIEQPAETDGHAMGD</sequence>
<evidence type="ECO:0000256" key="4">
    <source>
        <dbReference type="ARBA" id="ARBA00023172"/>
    </source>
</evidence>
<dbReference type="Gene3D" id="1.10.443.10">
    <property type="entry name" value="Intergrase catalytic core"/>
    <property type="match status" value="1"/>
</dbReference>
<dbReference type="InterPro" id="IPR011010">
    <property type="entry name" value="DNA_brk_join_enz"/>
</dbReference>
<evidence type="ECO:0000256" key="5">
    <source>
        <dbReference type="PROSITE-ProRule" id="PRU01248"/>
    </source>
</evidence>
<dbReference type="GO" id="GO:0003677">
    <property type="term" value="F:DNA binding"/>
    <property type="evidence" value="ECO:0007669"/>
    <property type="project" value="UniProtKB-UniRule"/>
</dbReference>
<comment type="similarity">
    <text evidence="1">Belongs to the 'phage' integrase family.</text>
</comment>
<dbReference type="PROSITE" id="PS51898">
    <property type="entry name" value="TYR_RECOMBINASE"/>
    <property type="match status" value="1"/>
</dbReference>
<dbReference type="Proteomes" id="UP000466730">
    <property type="component" value="Unassembled WGS sequence"/>
</dbReference>
<dbReference type="Pfam" id="PF20172">
    <property type="entry name" value="DUF6538"/>
    <property type="match status" value="1"/>
</dbReference>
<keyword evidence="9" id="KW-1185">Reference proteome</keyword>